<dbReference type="OrthoDB" id="9805754at2"/>
<dbReference type="UniPathway" id="UPA00098">
    <property type="reaction ID" value="UER00361"/>
</dbReference>
<comment type="catalytic activity">
    <reaction evidence="4">
        <text>L-proline + NADP(+) = (S)-1-pyrroline-5-carboxylate + NADPH + 2 H(+)</text>
        <dbReference type="Rhea" id="RHEA:14109"/>
        <dbReference type="ChEBI" id="CHEBI:15378"/>
        <dbReference type="ChEBI" id="CHEBI:17388"/>
        <dbReference type="ChEBI" id="CHEBI:57783"/>
        <dbReference type="ChEBI" id="CHEBI:58349"/>
        <dbReference type="ChEBI" id="CHEBI:60039"/>
        <dbReference type="EC" id="1.5.1.2"/>
    </reaction>
</comment>
<dbReference type="InterPro" id="IPR036291">
    <property type="entry name" value="NAD(P)-bd_dom_sf"/>
</dbReference>
<dbReference type="SUPFAM" id="SSF51735">
    <property type="entry name" value="NAD(P)-binding Rossmann-fold domains"/>
    <property type="match status" value="1"/>
</dbReference>
<dbReference type="InterPro" id="IPR008927">
    <property type="entry name" value="6-PGluconate_DH-like_C_sf"/>
</dbReference>
<comment type="catalytic activity">
    <reaction evidence="4">
        <text>L-proline + NAD(+) = (S)-1-pyrroline-5-carboxylate + NADH + 2 H(+)</text>
        <dbReference type="Rhea" id="RHEA:14105"/>
        <dbReference type="ChEBI" id="CHEBI:15378"/>
        <dbReference type="ChEBI" id="CHEBI:17388"/>
        <dbReference type="ChEBI" id="CHEBI:57540"/>
        <dbReference type="ChEBI" id="CHEBI:57945"/>
        <dbReference type="ChEBI" id="CHEBI:60039"/>
        <dbReference type="EC" id="1.5.1.2"/>
    </reaction>
</comment>
<dbReference type="InterPro" id="IPR029036">
    <property type="entry name" value="P5CR_dimer"/>
</dbReference>
<comment type="function">
    <text evidence="4">Catalyzes the reduction of 1-pyrroline-5-carboxylate (PCA) to L-proline.</text>
</comment>
<dbReference type="InterPro" id="IPR028939">
    <property type="entry name" value="P5C_Rdtase_cat_N"/>
</dbReference>
<name>A0A1T4W842_9BACT</name>
<feature type="domain" description="Pyrroline-5-carboxylate reductase dimerisation" evidence="8">
    <location>
        <begin position="161"/>
        <end position="265"/>
    </location>
</feature>
<keyword evidence="2 4" id="KW-0521">NADP</keyword>
<accession>A0A1T4W842</accession>
<dbReference type="RefSeq" id="WP_078685114.1">
    <property type="nucleotide sequence ID" value="NZ_FUYA01000005.1"/>
</dbReference>
<reference evidence="9 10" key="1">
    <citation type="submission" date="2017-02" db="EMBL/GenBank/DDBJ databases">
        <authorList>
            <person name="Peterson S.W."/>
        </authorList>
    </citation>
    <scope>NUCLEOTIDE SEQUENCE [LARGE SCALE GENOMIC DNA]</scope>
    <source>
        <strain evidence="9 10">DSM 18034</strain>
    </source>
</reference>
<dbReference type="FunFam" id="1.10.3730.10:FF:000001">
    <property type="entry name" value="Pyrroline-5-carboxylate reductase"/>
    <property type="match status" value="1"/>
</dbReference>
<dbReference type="STRING" id="1121442.SAMN02745702_01833"/>
<comment type="pathway">
    <text evidence="4">Amino-acid biosynthesis; L-proline biosynthesis; L-proline from L-glutamate 5-semialdehyde: step 1/1.</text>
</comment>
<dbReference type="InterPro" id="IPR000304">
    <property type="entry name" value="Pyrroline-COOH_reductase"/>
</dbReference>
<dbReference type="NCBIfam" id="TIGR00112">
    <property type="entry name" value="proC"/>
    <property type="match status" value="1"/>
</dbReference>
<dbReference type="Pfam" id="PF14748">
    <property type="entry name" value="P5CR_dimer"/>
    <property type="match status" value="1"/>
</dbReference>
<evidence type="ECO:0000256" key="2">
    <source>
        <dbReference type="ARBA" id="ARBA00022857"/>
    </source>
</evidence>
<feature type="binding site" evidence="6">
    <location>
        <begin position="67"/>
        <end position="70"/>
    </location>
    <ligand>
        <name>NADP(+)</name>
        <dbReference type="ChEBI" id="CHEBI:58349"/>
    </ligand>
</feature>
<dbReference type="GO" id="GO:0055129">
    <property type="term" value="P:L-proline biosynthetic process"/>
    <property type="evidence" value="ECO:0007669"/>
    <property type="project" value="UniProtKB-UniRule"/>
</dbReference>
<evidence type="ECO:0000313" key="10">
    <source>
        <dbReference type="Proteomes" id="UP000189733"/>
    </source>
</evidence>
<dbReference type="Pfam" id="PF03807">
    <property type="entry name" value="F420_oxidored"/>
    <property type="match status" value="1"/>
</dbReference>
<dbReference type="PIRSF" id="PIRSF000193">
    <property type="entry name" value="Pyrrol-5-carb_rd"/>
    <property type="match status" value="1"/>
</dbReference>
<dbReference type="Gene3D" id="1.10.3730.10">
    <property type="entry name" value="ProC C-terminal domain-like"/>
    <property type="match status" value="1"/>
</dbReference>
<evidence type="ECO:0000256" key="3">
    <source>
        <dbReference type="ARBA" id="ARBA00023002"/>
    </source>
</evidence>
<dbReference type="GO" id="GO:0005737">
    <property type="term" value="C:cytoplasm"/>
    <property type="evidence" value="ECO:0007669"/>
    <property type="project" value="UniProtKB-SubCell"/>
</dbReference>
<comment type="subcellular location">
    <subcellularLocation>
        <location evidence="4">Cytoplasm</location>
    </subcellularLocation>
</comment>
<dbReference type="HAMAP" id="MF_01925">
    <property type="entry name" value="P5C_reductase"/>
    <property type="match status" value="1"/>
</dbReference>
<keyword evidence="4" id="KW-0963">Cytoplasm</keyword>
<dbReference type="Proteomes" id="UP000189733">
    <property type="component" value="Unassembled WGS sequence"/>
</dbReference>
<dbReference type="EC" id="1.5.1.2" evidence="4 5"/>
<evidence type="ECO:0000256" key="1">
    <source>
        <dbReference type="ARBA" id="ARBA00005525"/>
    </source>
</evidence>
<organism evidence="9 10">
    <name type="scientific">Desulfobaculum bizertense DSM 18034</name>
    <dbReference type="NCBI Taxonomy" id="1121442"/>
    <lineage>
        <taxon>Bacteria</taxon>
        <taxon>Pseudomonadati</taxon>
        <taxon>Thermodesulfobacteriota</taxon>
        <taxon>Desulfovibrionia</taxon>
        <taxon>Desulfovibrionales</taxon>
        <taxon>Desulfovibrionaceae</taxon>
        <taxon>Desulfobaculum</taxon>
    </lineage>
</organism>
<dbReference type="PANTHER" id="PTHR11645">
    <property type="entry name" value="PYRROLINE-5-CARBOXYLATE REDUCTASE"/>
    <property type="match status" value="1"/>
</dbReference>
<evidence type="ECO:0000256" key="6">
    <source>
        <dbReference type="PIRSR" id="PIRSR000193-1"/>
    </source>
</evidence>
<keyword evidence="3 4" id="KW-0560">Oxidoreductase</keyword>
<protein>
    <recommendedName>
        <fullName evidence="4 5">Pyrroline-5-carboxylate reductase</fullName>
        <shortName evidence="4">P5C reductase</shortName>
        <shortName evidence="4">P5CR</shortName>
        <ecNumber evidence="4 5">1.5.1.2</ecNumber>
    </recommendedName>
    <alternativeName>
        <fullName evidence="4">PCA reductase</fullName>
    </alternativeName>
</protein>
<keyword evidence="4" id="KW-0028">Amino-acid biosynthesis</keyword>
<evidence type="ECO:0000256" key="4">
    <source>
        <dbReference type="HAMAP-Rule" id="MF_01925"/>
    </source>
</evidence>
<dbReference type="AlphaFoldDB" id="A0A1T4W842"/>
<keyword evidence="4" id="KW-0641">Proline biosynthesis</keyword>
<dbReference type="EMBL" id="FUYA01000005">
    <property type="protein sequence ID" value="SKA73279.1"/>
    <property type="molecule type" value="Genomic_DNA"/>
</dbReference>
<evidence type="ECO:0000259" key="8">
    <source>
        <dbReference type="Pfam" id="PF14748"/>
    </source>
</evidence>
<dbReference type="SUPFAM" id="SSF48179">
    <property type="entry name" value="6-phosphogluconate dehydrogenase C-terminal domain-like"/>
    <property type="match status" value="1"/>
</dbReference>
<feature type="domain" description="Pyrroline-5-carboxylate reductase catalytic N-terminal" evidence="7">
    <location>
        <begin position="5"/>
        <end position="97"/>
    </location>
</feature>
<evidence type="ECO:0000259" key="7">
    <source>
        <dbReference type="Pfam" id="PF03807"/>
    </source>
</evidence>
<gene>
    <name evidence="4" type="primary">proC</name>
    <name evidence="9" type="ORF">SAMN02745702_01833</name>
</gene>
<dbReference type="PANTHER" id="PTHR11645:SF0">
    <property type="entry name" value="PYRROLINE-5-CARBOXYLATE REDUCTASE 3"/>
    <property type="match status" value="1"/>
</dbReference>
<comment type="similarity">
    <text evidence="1 4">Belongs to the pyrroline-5-carboxylate reductase family.</text>
</comment>
<dbReference type="Gene3D" id="3.40.50.720">
    <property type="entry name" value="NAD(P)-binding Rossmann-like Domain"/>
    <property type="match status" value="1"/>
</dbReference>
<evidence type="ECO:0000256" key="5">
    <source>
        <dbReference type="NCBIfam" id="TIGR00112"/>
    </source>
</evidence>
<dbReference type="GO" id="GO:0004735">
    <property type="term" value="F:pyrroline-5-carboxylate reductase activity"/>
    <property type="evidence" value="ECO:0007669"/>
    <property type="project" value="UniProtKB-UniRule"/>
</dbReference>
<sequence>MKTVLGVVGLGNMGSAIVKGLSCRDDLTIVGFDVNEASMKCLGEKCSMVTARSATELASKADYVIVAVKPQYMKPLLAEIGPVLNKENQCLLSIAAGIRMDQLREDSGTTVPVVRIMPNTPAMIGKGCFAVCLDDAKLSQEQKDFIVSALESLGQVNVLPEQQFDAFTALVGSGPAYVFYFMEAMIEAGVTLGLSRTQATAMTQALCTGSTALVEQSDKHISELREMVCSPAGTTIAATNHMDANAVRATIVEAVNKAYLRSIELGK</sequence>
<keyword evidence="10" id="KW-1185">Reference proteome</keyword>
<evidence type="ECO:0000313" key="9">
    <source>
        <dbReference type="EMBL" id="SKA73279.1"/>
    </source>
</evidence>
<proteinExistence type="inferred from homology"/>